<keyword evidence="3 9" id="KW-0479">Metal-binding</keyword>
<proteinExistence type="inferred from homology"/>
<feature type="binding site" evidence="9">
    <location>
        <position position="157"/>
    </location>
    <ligand>
        <name>Zn(2+)</name>
        <dbReference type="ChEBI" id="CHEBI:29105"/>
        <note>catalytic</note>
    </ligand>
</feature>
<dbReference type="GO" id="GO:0071555">
    <property type="term" value="P:cell wall organization"/>
    <property type="evidence" value="ECO:0007669"/>
    <property type="project" value="UniProtKB-KW"/>
</dbReference>
<dbReference type="EC" id="3.4.13.22" evidence="9"/>
<evidence type="ECO:0000256" key="6">
    <source>
        <dbReference type="ARBA" id="ARBA00022997"/>
    </source>
</evidence>
<evidence type="ECO:0000256" key="4">
    <source>
        <dbReference type="ARBA" id="ARBA00022801"/>
    </source>
</evidence>
<dbReference type="OrthoDB" id="9801430at2"/>
<evidence type="ECO:0000256" key="3">
    <source>
        <dbReference type="ARBA" id="ARBA00022723"/>
    </source>
</evidence>
<name>A0A3Q9FJM3_9BACT</name>
<evidence type="ECO:0000256" key="9">
    <source>
        <dbReference type="HAMAP-Rule" id="MF_01924"/>
    </source>
</evidence>
<evidence type="ECO:0000313" key="11">
    <source>
        <dbReference type="Proteomes" id="UP000267268"/>
    </source>
</evidence>
<dbReference type="InterPro" id="IPR000755">
    <property type="entry name" value="A_A_dipeptidase"/>
</dbReference>
<feature type="binding site" evidence="9">
    <location>
        <position position="224"/>
    </location>
    <ligand>
        <name>Zn(2+)</name>
        <dbReference type="ChEBI" id="CHEBI:29105"/>
        <note>catalytic</note>
    </ligand>
</feature>
<evidence type="ECO:0000256" key="7">
    <source>
        <dbReference type="ARBA" id="ARBA00023049"/>
    </source>
</evidence>
<feature type="active site" description="Proton donor/acceptor" evidence="9">
    <location>
        <position position="221"/>
    </location>
</feature>
<evidence type="ECO:0000256" key="5">
    <source>
        <dbReference type="ARBA" id="ARBA00022833"/>
    </source>
</evidence>
<keyword evidence="5 9" id="KW-0862">Zinc</keyword>
<dbReference type="Pfam" id="PF01427">
    <property type="entry name" value="Peptidase_M15"/>
    <property type="match status" value="1"/>
</dbReference>
<dbReference type="PANTHER" id="PTHR43126">
    <property type="entry name" value="D-ALANYL-D-ALANINE DIPEPTIDASE"/>
    <property type="match status" value="1"/>
</dbReference>
<dbReference type="KEGG" id="fll:EI427_04995"/>
<dbReference type="GO" id="GO:0008237">
    <property type="term" value="F:metallopeptidase activity"/>
    <property type="evidence" value="ECO:0007669"/>
    <property type="project" value="UniProtKB-KW"/>
</dbReference>
<keyword evidence="7 9" id="KW-0482">Metalloprotease</keyword>
<dbReference type="PROSITE" id="PS51257">
    <property type="entry name" value="PROKAR_LIPOPROTEIN"/>
    <property type="match status" value="1"/>
</dbReference>
<dbReference type="AlphaFoldDB" id="A0A3Q9FJM3"/>
<dbReference type="SUPFAM" id="SSF55166">
    <property type="entry name" value="Hedgehog/DD-peptidase"/>
    <property type="match status" value="1"/>
</dbReference>
<sequence length="244" mass="28787">MRQFLFLCLLIVSSCKHQETNLTNSNFNDKENFLGNTEQNINIIISNDLRQSMYWKSITDLPDSSFVELNKLDSLFVLDIRYATSNNFTKTVLYSCTKAMLRKVVALQLVKVQQELIKKGFKIKLFDCYRPLSVQWKMWNVYPDRRYVADPRVGSWHNKGLAVDLTLCDLNGKQIEMGTPYDFFGKEAWPTYKDLPQQILKHRDLLAKVMWKHGFRPTSTEWWHYSYRHATFPISNTPFNCNDF</sequence>
<dbReference type="HAMAP" id="MF_01924">
    <property type="entry name" value="A_A_dipeptidase"/>
    <property type="match status" value="1"/>
</dbReference>
<organism evidence="10 11">
    <name type="scientific">Flammeovirga pectinis</name>
    <dbReference type="NCBI Taxonomy" id="2494373"/>
    <lineage>
        <taxon>Bacteria</taxon>
        <taxon>Pseudomonadati</taxon>
        <taxon>Bacteroidota</taxon>
        <taxon>Cytophagia</taxon>
        <taxon>Cytophagales</taxon>
        <taxon>Flammeovirgaceae</taxon>
        <taxon>Flammeovirga</taxon>
    </lineage>
</organism>
<dbReference type="Gene3D" id="3.30.1380.10">
    <property type="match status" value="1"/>
</dbReference>
<dbReference type="GO" id="GO:0160237">
    <property type="term" value="F:D-Ala-D-Ala dipeptidase activity"/>
    <property type="evidence" value="ECO:0007669"/>
    <property type="project" value="UniProtKB-EC"/>
</dbReference>
<evidence type="ECO:0000256" key="1">
    <source>
        <dbReference type="ARBA" id="ARBA00001362"/>
    </source>
</evidence>
<protein>
    <recommendedName>
        <fullName evidence="9">D-alanyl-D-alanine dipeptidase</fullName>
        <shortName evidence="9">D-Ala-D-Ala dipeptidase</shortName>
        <ecNumber evidence="9">3.4.13.22</ecNumber>
    </recommendedName>
</protein>
<gene>
    <name evidence="10" type="ORF">EI427_04995</name>
</gene>
<keyword evidence="2 9" id="KW-0645">Protease</keyword>
<dbReference type="PANTHER" id="PTHR43126:SF1">
    <property type="entry name" value="D-ALANYL-D-ALANINE DIPEPTIDASE"/>
    <property type="match status" value="1"/>
</dbReference>
<keyword evidence="8" id="KW-0961">Cell wall biogenesis/degradation</keyword>
<keyword evidence="6 9" id="KW-0224">Dipeptidase</keyword>
<comment type="catalytic activity">
    <reaction evidence="1 9">
        <text>D-alanyl-D-alanine + H2O = 2 D-alanine</text>
        <dbReference type="Rhea" id="RHEA:20661"/>
        <dbReference type="ChEBI" id="CHEBI:15377"/>
        <dbReference type="ChEBI" id="CHEBI:57416"/>
        <dbReference type="ChEBI" id="CHEBI:57822"/>
        <dbReference type="EC" id="3.4.13.22"/>
    </reaction>
</comment>
<dbReference type="GO" id="GO:0008270">
    <property type="term" value="F:zinc ion binding"/>
    <property type="evidence" value="ECO:0007669"/>
    <property type="project" value="UniProtKB-UniRule"/>
</dbReference>
<reference evidence="10 11" key="1">
    <citation type="submission" date="2018-12" db="EMBL/GenBank/DDBJ databases">
        <title>Flammeovirga pectinis sp. nov., isolated from the gut of the Korean scallop, Patinopecten yessoensis.</title>
        <authorList>
            <person name="Bae J.-W."/>
            <person name="Jeong Y.-S."/>
            <person name="Kang W."/>
        </authorList>
    </citation>
    <scope>NUCLEOTIDE SEQUENCE [LARGE SCALE GENOMIC DNA]</scope>
    <source>
        <strain evidence="10 11">L12M1</strain>
    </source>
</reference>
<accession>A0A3Q9FJM3</accession>
<dbReference type="EMBL" id="CP034562">
    <property type="protein sequence ID" value="AZQ61609.1"/>
    <property type="molecule type" value="Genomic_DNA"/>
</dbReference>
<comment type="function">
    <text evidence="9">Catalyzes hydrolysis of the D-alanyl-D-alanine dipeptide.</text>
</comment>
<keyword evidence="4 9" id="KW-0378">Hydrolase</keyword>
<comment type="cofactor">
    <cofactor evidence="9">
        <name>Zn(2+)</name>
        <dbReference type="ChEBI" id="CHEBI:29105"/>
    </cofactor>
    <text evidence="9">Binds 1 zinc ion per subunit.</text>
</comment>
<dbReference type="Proteomes" id="UP000267268">
    <property type="component" value="Chromosome 1"/>
</dbReference>
<dbReference type="CDD" id="cd14840">
    <property type="entry name" value="D-Ala-D-Ala_dipeptidase_Aad"/>
    <property type="match status" value="1"/>
</dbReference>
<feature type="site" description="Transition state stabilizer" evidence="9">
    <location>
        <position position="130"/>
    </location>
</feature>
<keyword evidence="11" id="KW-1185">Reference proteome</keyword>
<evidence type="ECO:0000256" key="2">
    <source>
        <dbReference type="ARBA" id="ARBA00022670"/>
    </source>
</evidence>
<dbReference type="GO" id="GO:0006508">
    <property type="term" value="P:proteolysis"/>
    <property type="evidence" value="ECO:0007669"/>
    <property type="project" value="UniProtKB-KW"/>
</dbReference>
<comment type="similarity">
    <text evidence="9">Belongs to the peptidase M15D family.</text>
</comment>
<evidence type="ECO:0000313" key="10">
    <source>
        <dbReference type="EMBL" id="AZQ61609.1"/>
    </source>
</evidence>
<dbReference type="RefSeq" id="WP_126612265.1">
    <property type="nucleotide sequence ID" value="NZ_CP034562.1"/>
</dbReference>
<feature type="binding site" evidence="9">
    <location>
        <position position="164"/>
    </location>
    <ligand>
        <name>Zn(2+)</name>
        <dbReference type="ChEBI" id="CHEBI:29105"/>
        <note>catalytic</note>
    </ligand>
</feature>
<evidence type="ECO:0000256" key="8">
    <source>
        <dbReference type="ARBA" id="ARBA00023316"/>
    </source>
</evidence>
<dbReference type="InterPro" id="IPR009045">
    <property type="entry name" value="Zn_M74/Hedgehog-like"/>
</dbReference>